<evidence type="ECO:0000313" key="3">
    <source>
        <dbReference type="EMBL" id="PCC37949.1"/>
    </source>
</evidence>
<dbReference type="Proteomes" id="UP000218598">
    <property type="component" value="Unassembled WGS sequence"/>
</dbReference>
<dbReference type="AlphaFoldDB" id="A0A2A3YFD2"/>
<accession>A0A2A3YFD2</accession>
<dbReference type="EMBL" id="NRGR01000030">
    <property type="protein sequence ID" value="PCC37949.1"/>
    <property type="molecule type" value="Genomic_DNA"/>
</dbReference>
<evidence type="ECO:0000256" key="2">
    <source>
        <dbReference type="SAM" id="Phobius"/>
    </source>
</evidence>
<dbReference type="RefSeq" id="WP_096197803.1">
    <property type="nucleotide sequence ID" value="NZ_BAAAIQ010000036.1"/>
</dbReference>
<keyword evidence="2" id="KW-0472">Membrane</keyword>
<protein>
    <submittedName>
        <fullName evidence="3">Uncharacterized protein</fullName>
    </submittedName>
</protein>
<keyword evidence="4" id="KW-1185">Reference proteome</keyword>
<keyword evidence="2" id="KW-1133">Transmembrane helix</keyword>
<keyword evidence="2" id="KW-0812">Transmembrane</keyword>
<proteinExistence type="predicted"/>
<evidence type="ECO:0000313" key="4">
    <source>
        <dbReference type="Proteomes" id="UP000218598"/>
    </source>
</evidence>
<comment type="caution">
    <text evidence="3">The sequence shown here is derived from an EMBL/GenBank/DDBJ whole genome shotgun (WGS) entry which is preliminary data.</text>
</comment>
<reference evidence="3 4" key="1">
    <citation type="journal article" date="2017" name="Elife">
        <title>Extensive horizontal gene transfer in cheese-associated bacteria.</title>
        <authorList>
            <person name="Bonham K.S."/>
            <person name="Wolfe B.E."/>
            <person name="Dutton R.J."/>
        </authorList>
    </citation>
    <scope>NUCLEOTIDE SEQUENCE [LARGE SCALE GENOMIC DNA]</scope>
    <source>
        <strain evidence="3 4">341_9</strain>
    </source>
</reference>
<feature type="transmembrane region" description="Helical" evidence="2">
    <location>
        <begin position="6"/>
        <end position="25"/>
    </location>
</feature>
<gene>
    <name evidence="3" type="ORF">CIK66_16785</name>
</gene>
<feature type="coiled-coil region" evidence="1">
    <location>
        <begin position="35"/>
        <end position="62"/>
    </location>
</feature>
<keyword evidence="1" id="KW-0175">Coiled coil</keyword>
<name>A0A2A3YFD2_9MICO</name>
<sequence length="104" mass="11363">MDWSTVAISALISAIISTGFGLAVVSQSTVLQMRAQAREEAVRELSAVARDLQRQLLRHQDSDSPKGLRSEETMAMDDLSDAHRVIAASSGLGRRRQRQAMLLA</sequence>
<evidence type="ECO:0000256" key="1">
    <source>
        <dbReference type="SAM" id="Coils"/>
    </source>
</evidence>
<organism evidence="3 4">
    <name type="scientific">Brachybacterium alimentarium</name>
    <dbReference type="NCBI Taxonomy" id="47845"/>
    <lineage>
        <taxon>Bacteria</taxon>
        <taxon>Bacillati</taxon>
        <taxon>Actinomycetota</taxon>
        <taxon>Actinomycetes</taxon>
        <taxon>Micrococcales</taxon>
        <taxon>Dermabacteraceae</taxon>
        <taxon>Brachybacterium</taxon>
    </lineage>
</organism>